<dbReference type="GO" id="GO:0004077">
    <property type="term" value="F:biotin--[biotin carboxyl-carrier protein] ligase activity"/>
    <property type="evidence" value="ECO:0007669"/>
    <property type="project" value="UniProtKB-EC"/>
</dbReference>
<evidence type="ECO:0000256" key="5">
    <source>
        <dbReference type="ARBA" id="ARBA00024227"/>
    </source>
</evidence>
<dbReference type="Gene3D" id="3.30.930.10">
    <property type="entry name" value="Bira Bifunctional Protein, Domain 2"/>
    <property type="match status" value="1"/>
</dbReference>
<keyword evidence="4" id="KW-0092">Biotin</keyword>
<protein>
    <recommendedName>
        <fullName evidence="5">biotin--[biotin carboxyl-carrier protein] ligase</fullName>
        <ecNumber evidence="5">6.3.4.15</ecNumber>
    </recommendedName>
</protein>
<evidence type="ECO:0000259" key="7">
    <source>
        <dbReference type="PROSITE" id="PS51733"/>
    </source>
</evidence>
<dbReference type="EMBL" id="JBHSRD010000004">
    <property type="protein sequence ID" value="MFC6008157.1"/>
    <property type="molecule type" value="Genomic_DNA"/>
</dbReference>
<accession>A0ABW1JH09</accession>
<evidence type="ECO:0000256" key="3">
    <source>
        <dbReference type="ARBA" id="ARBA00022840"/>
    </source>
</evidence>
<sequence length="283" mass="29486">MDGTAWGDLSRPPLREGALRRAVLTAPWTALDVVPATGSTNADLAAAVRAGRAGPGAVLTTDDQQSGRGRRDRTWTTPPRSAVAVSFFVRPDGVSRALWSWVPLAVGLGVSDALIHVAGLNARLKWPNDVLVGDRKLSGVLAEVVEHPSGAGIVVGVGLNVLQRADELPVPTATSLAIEGAAVTDRDTVLRAVLRAVGVRYQAWAAAGGDPRRSGVAAAYRERCLTIGQQVRVELPGSNVLEGVAEGVDDEGRLLVWPDGGPVQALAAGDVVHVRPERAPDTA</sequence>
<organism evidence="8 9">
    <name type="scientific">Angustibacter luteus</name>
    <dbReference type="NCBI Taxonomy" id="658456"/>
    <lineage>
        <taxon>Bacteria</taxon>
        <taxon>Bacillati</taxon>
        <taxon>Actinomycetota</taxon>
        <taxon>Actinomycetes</taxon>
        <taxon>Kineosporiales</taxon>
        <taxon>Kineosporiaceae</taxon>
    </lineage>
</organism>
<gene>
    <name evidence="8" type="ORF">ACFQDO_13560</name>
</gene>
<keyword evidence="9" id="KW-1185">Reference proteome</keyword>
<dbReference type="RefSeq" id="WP_345715152.1">
    <property type="nucleotide sequence ID" value="NZ_BAABFP010000002.1"/>
</dbReference>
<dbReference type="InterPro" id="IPR045864">
    <property type="entry name" value="aa-tRNA-synth_II/BPL/LPL"/>
</dbReference>
<evidence type="ECO:0000256" key="4">
    <source>
        <dbReference type="ARBA" id="ARBA00023267"/>
    </source>
</evidence>
<name>A0ABW1JH09_9ACTN</name>
<evidence type="ECO:0000256" key="6">
    <source>
        <dbReference type="SAM" id="MobiDB-lite"/>
    </source>
</evidence>
<feature type="domain" description="BPL/LPL catalytic" evidence="7">
    <location>
        <begin position="32"/>
        <end position="205"/>
    </location>
</feature>
<keyword evidence="2" id="KW-0547">Nucleotide-binding</keyword>
<dbReference type="PROSITE" id="PS51733">
    <property type="entry name" value="BPL_LPL_CATALYTIC"/>
    <property type="match status" value="1"/>
</dbReference>
<evidence type="ECO:0000313" key="9">
    <source>
        <dbReference type="Proteomes" id="UP001596189"/>
    </source>
</evidence>
<evidence type="ECO:0000313" key="8">
    <source>
        <dbReference type="EMBL" id="MFC6008157.1"/>
    </source>
</evidence>
<dbReference type="PANTHER" id="PTHR12835:SF5">
    <property type="entry name" value="BIOTIN--PROTEIN LIGASE"/>
    <property type="match status" value="1"/>
</dbReference>
<dbReference type="SUPFAM" id="SSF50037">
    <property type="entry name" value="C-terminal domain of transcriptional repressors"/>
    <property type="match status" value="1"/>
</dbReference>
<dbReference type="CDD" id="cd16442">
    <property type="entry name" value="BPL"/>
    <property type="match status" value="1"/>
</dbReference>
<dbReference type="Pfam" id="PF02237">
    <property type="entry name" value="BPL_C"/>
    <property type="match status" value="1"/>
</dbReference>
<proteinExistence type="predicted"/>
<feature type="region of interest" description="Disordered" evidence="6">
    <location>
        <begin position="55"/>
        <end position="76"/>
    </location>
</feature>
<evidence type="ECO:0000256" key="1">
    <source>
        <dbReference type="ARBA" id="ARBA00022598"/>
    </source>
</evidence>
<dbReference type="Gene3D" id="2.30.30.100">
    <property type="match status" value="1"/>
</dbReference>
<dbReference type="InterPro" id="IPR004143">
    <property type="entry name" value="BPL_LPL_catalytic"/>
</dbReference>
<dbReference type="SUPFAM" id="SSF55681">
    <property type="entry name" value="Class II aaRS and biotin synthetases"/>
    <property type="match status" value="1"/>
</dbReference>
<keyword evidence="1 8" id="KW-0436">Ligase</keyword>
<dbReference type="PANTHER" id="PTHR12835">
    <property type="entry name" value="BIOTIN PROTEIN LIGASE"/>
    <property type="match status" value="1"/>
</dbReference>
<keyword evidence="3" id="KW-0067">ATP-binding</keyword>
<dbReference type="NCBIfam" id="TIGR00121">
    <property type="entry name" value="birA_ligase"/>
    <property type="match status" value="1"/>
</dbReference>
<feature type="compositionally biased region" description="Low complexity" evidence="6">
    <location>
        <begin position="55"/>
        <end position="67"/>
    </location>
</feature>
<dbReference type="InterPro" id="IPR003142">
    <property type="entry name" value="BPL_C"/>
</dbReference>
<comment type="caution">
    <text evidence="8">The sequence shown here is derived from an EMBL/GenBank/DDBJ whole genome shotgun (WGS) entry which is preliminary data.</text>
</comment>
<dbReference type="Proteomes" id="UP001596189">
    <property type="component" value="Unassembled WGS sequence"/>
</dbReference>
<dbReference type="EC" id="6.3.4.15" evidence="5"/>
<reference evidence="9" key="1">
    <citation type="journal article" date="2019" name="Int. J. Syst. Evol. Microbiol.">
        <title>The Global Catalogue of Microorganisms (GCM) 10K type strain sequencing project: providing services to taxonomists for standard genome sequencing and annotation.</title>
        <authorList>
            <consortium name="The Broad Institute Genomics Platform"/>
            <consortium name="The Broad Institute Genome Sequencing Center for Infectious Disease"/>
            <person name="Wu L."/>
            <person name="Ma J."/>
        </authorList>
    </citation>
    <scope>NUCLEOTIDE SEQUENCE [LARGE SCALE GENOMIC DNA]</scope>
    <source>
        <strain evidence="9">KACC 14249</strain>
    </source>
</reference>
<dbReference type="Pfam" id="PF03099">
    <property type="entry name" value="BPL_LplA_LipB"/>
    <property type="match status" value="1"/>
</dbReference>
<dbReference type="InterPro" id="IPR008988">
    <property type="entry name" value="Transcriptional_repressor_C"/>
</dbReference>
<evidence type="ECO:0000256" key="2">
    <source>
        <dbReference type="ARBA" id="ARBA00022741"/>
    </source>
</evidence>
<dbReference type="InterPro" id="IPR004408">
    <property type="entry name" value="Biotin_CoA_COase_ligase"/>
</dbReference>